<dbReference type="InterPro" id="IPR022898">
    <property type="entry name" value="RNase_HII"/>
</dbReference>
<gene>
    <name evidence="14" type="primary">rnhB</name>
    <name evidence="19" type="ORF">SAMN05216578_101291</name>
</gene>
<dbReference type="STRING" id="1002526.SAMN05216578_101291"/>
<evidence type="ECO:0000256" key="7">
    <source>
        <dbReference type="ARBA" id="ARBA00019179"/>
    </source>
</evidence>
<dbReference type="GO" id="GO:0043137">
    <property type="term" value="P:DNA replication, removal of RNA primer"/>
    <property type="evidence" value="ECO:0007669"/>
    <property type="project" value="TreeGrafter"/>
</dbReference>
<feature type="binding site" evidence="14 15">
    <location>
        <position position="113"/>
    </location>
    <ligand>
        <name>a divalent metal cation</name>
        <dbReference type="ChEBI" id="CHEBI:60240"/>
    </ligand>
</feature>
<evidence type="ECO:0000256" key="8">
    <source>
        <dbReference type="ARBA" id="ARBA00022490"/>
    </source>
</evidence>
<dbReference type="EC" id="3.1.26.4" evidence="6 14"/>
<comment type="function">
    <text evidence="3 14 16">Endonuclease that specifically degrades the RNA of RNA-DNA hybrids.</text>
</comment>
<dbReference type="OrthoDB" id="9803420at2"/>
<dbReference type="PROSITE" id="PS51975">
    <property type="entry name" value="RNASE_H_2"/>
    <property type="match status" value="1"/>
</dbReference>
<evidence type="ECO:0000256" key="3">
    <source>
        <dbReference type="ARBA" id="ARBA00004065"/>
    </source>
</evidence>
<comment type="similarity">
    <text evidence="5 14 16">Belongs to the RNase HII family.</text>
</comment>
<dbReference type="PANTHER" id="PTHR10954:SF18">
    <property type="entry name" value="RIBONUCLEASE HII"/>
    <property type="match status" value="1"/>
</dbReference>
<dbReference type="AlphaFoldDB" id="A0A1I5ZS89"/>
<name>A0A1I5ZS89_9GAMM</name>
<keyword evidence="8 14" id="KW-0963">Cytoplasm</keyword>
<dbReference type="InterPro" id="IPR001352">
    <property type="entry name" value="RNase_HII/HIII"/>
</dbReference>
<dbReference type="RefSeq" id="WP_090536244.1">
    <property type="nucleotide sequence ID" value="NZ_FOYD01000001.1"/>
</dbReference>
<evidence type="ECO:0000259" key="18">
    <source>
        <dbReference type="PROSITE" id="PS51975"/>
    </source>
</evidence>
<proteinExistence type="inferred from homology"/>
<dbReference type="InterPro" id="IPR012337">
    <property type="entry name" value="RNaseH-like_sf"/>
</dbReference>
<protein>
    <recommendedName>
        <fullName evidence="7 14">Ribonuclease HII</fullName>
        <shortName evidence="14">RNase HII</shortName>
        <ecNumber evidence="6 14">3.1.26.4</ecNumber>
    </recommendedName>
</protein>
<dbReference type="PANTHER" id="PTHR10954">
    <property type="entry name" value="RIBONUCLEASE H2 SUBUNIT A"/>
    <property type="match status" value="1"/>
</dbReference>
<evidence type="ECO:0000256" key="9">
    <source>
        <dbReference type="ARBA" id="ARBA00022722"/>
    </source>
</evidence>
<dbReference type="InterPro" id="IPR036397">
    <property type="entry name" value="RNaseH_sf"/>
</dbReference>
<dbReference type="GO" id="GO:0005737">
    <property type="term" value="C:cytoplasm"/>
    <property type="evidence" value="ECO:0007669"/>
    <property type="project" value="UniProtKB-SubCell"/>
</dbReference>
<evidence type="ECO:0000256" key="16">
    <source>
        <dbReference type="RuleBase" id="RU003515"/>
    </source>
</evidence>
<evidence type="ECO:0000313" key="20">
    <source>
        <dbReference type="Proteomes" id="UP000242815"/>
    </source>
</evidence>
<feature type="binding site" evidence="14 15">
    <location>
        <position position="22"/>
    </location>
    <ligand>
        <name>a divalent metal cation</name>
        <dbReference type="ChEBI" id="CHEBI:60240"/>
    </ligand>
</feature>
<accession>A0A1I5ZS89</accession>
<dbReference type="SUPFAM" id="SSF53098">
    <property type="entry name" value="Ribonuclease H-like"/>
    <property type="match status" value="1"/>
</dbReference>
<evidence type="ECO:0000256" key="14">
    <source>
        <dbReference type="HAMAP-Rule" id="MF_00052"/>
    </source>
</evidence>
<keyword evidence="10 14" id="KW-0479">Metal-binding</keyword>
<evidence type="ECO:0000256" key="4">
    <source>
        <dbReference type="ARBA" id="ARBA00004496"/>
    </source>
</evidence>
<evidence type="ECO:0000256" key="17">
    <source>
        <dbReference type="SAM" id="MobiDB-lite"/>
    </source>
</evidence>
<evidence type="ECO:0000256" key="13">
    <source>
        <dbReference type="ARBA" id="ARBA00023211"/>
    </source>
</evidence>
<dbReference type="NCBIfam" id="NF000594">
    <property type="entry name" value="PRK00015.1-1"/>
    <property type="match status" value="1"/>
</dbReference>
<evidence type="ECO:0000256" key="12">
    <source>
        <dbReference type="ARBA" id="ARBA00022801"/>
    </source>
</evidence>
<dbReference type="EMBL" id="FOYD01000001">
    <property type="protein sequence ID" value="SFQ59354.1"/>
    <property type="molecule type" value="Genomic_DNA"/>
</dbReference>
<dbReference type="Pfam" id="PF01351">
    <property type="entry name" value="RNase_HII"/>
    <property type="match status" value="1"/>
</dbReference>
<comment type="cofactor">
    <cofactor evidence="14 15">
        <name>Mn(2+)</name>
        <dbReference type="ChEBI" id="CHEBI:29035"/>
    </cofactor>
    <cofactor evidence="14 15">
        <name>Mg(2+)</name>
        <dbReference type="ChEBI" id="CHEBI:18420"/>
    </cofactor>
    <text evidence="14 15">Manganese or magnesium. Binds 1 divalent metal ion per monomer in the absence of substrate. May bind a second metal ion after substrate binding.</text>
</comment>
<dbReference type="CDD" id="cd07182">
    <property type="entry name" value="RNase_HII_bacteria_HII_like"/>
    <property type="match status" value="1"/>
</dbReference>
<sequence length="223" mass="24120">MTQIMIDWSLPEGQELVAGVDEVGRGPLCGAVITAAVILDPARPIEGLNDSKKLTAVQREALFPVIQERALAWAIGRAEVHEIDQLNILHATMLAMQRAVAGLALQPDRVLVDGNRCPVLPMPSEPVIQGDGLVPAISAASILAKVTRDREMQELELIYPGYGIGKHKGYPTREHLEALRTLGATPIHRRSFTPVRRALDTHAEEQSASAQALISDSLKANPV</sequence>
<dbReference type="Gene3D" id="3.30.420.10">
    <property type="entry name" value="Ribonuclease H-like superfamily/Ribonuclease H"/>
    <property type="match status" value="1"/>
</dbReference>
<feature type="binding site" evidence="14 15">
    <location>
        <position position="21"/>
    </location>
    <ligand>
        <name>a divalent metal cation</name>
        <dbReference type="ChEBI" id="CHEBI:60240"/>
    </ligand>
</feature>
<evidence type="ECO:0000256" key="15">
    <source>
        <dbReference type="PROSITE-ProRule" id="PRU01319"/>
    </source>
</evidence>
<dbReference type="Proteomes" id="UP000242815">
    <property type="component" value="Unassembled WGS sequence"/>
</dbReference>
<evidence type="ECO:0000256" key="2">
    <source>
        <dbReference type="ARBA" id="ARBA00001946"/>
    </source>
</evidence>
<dbReference type="GO" id="GO:0030145">
    <property type="term" value="F:manganese ion binding"/>
    <property type="evidence" value="ECO:0007669"/>
    <property type="project" value="UniProtKB-UniRule"/>
</dbReference>
<comment type="subcellular location">
    <subcellularLocation>
        <location evidence="4 14">Cytoplasm</location>
    </subcellularLocation>
</comment>
<keyword evidence="11 14" id="KW-0255">Endonuclease</keyword>
<organism evidence="19 20">
    <name type="scientific">Halopseudomonas formosensis</name>
    <dbReference type="NCBI Taxonomy" id="1002526"/>
    <lineage>
        <taxon>Bacteria</taxon>
        <taxon>Pseudomonadati</taxon>
        <taxon>Pseudomonadota</taxon>
        <taxon>Gammaproteobacteria</taxon>
        <taxon>Pseudomonadales</taxon>
        <taxon>Pseudomonadaceae</taxon>
        <taxon>Halopseudomonas</taxon>
    </lineage>
</organism>
<evidence type="ECO:0000256" key="10">
    <source>
        <dbReference type="ARBA" id="ARBA00022723"/>
    </source>
</evidence>
<reference evidence="19 20" key="1">
    <citation type="submission" date="2016-10" db="EMBL/GenBank/DDBJ databases">
        <authorList>
            <person name="de Groot N.N."/>
        </authorList>
    </citation>
    <scope>NUCLEOTIDE SEQUENCE [LARGE SCALE GENOMIC DNA]</scope>
    <source>
        <strain evidence="19 20">JCM 18415</strain>
    </source>
</reference>
<feature type="domain" description="RNase H type-2" evidence="18">
    <location>
        <begin position="15"/>
        <end position="204"/>
    </location>
</feature>
<feature type="region of interest" description="Disordered" evidence="17">
    <location>
        <begin position="200"/>
        <end position="223"/>
    </location>
</feature>
<dbReference type="FunFam" id="3.30.420.10:FF:000006">
    <property type="entry name" value="Ribonuclease HII"/>
    <property type="match status" value="1"/>
</dbReference>
<comment type="cofactor">
    <cofactor evidence="2">
        <name>Mg(2+)</name>
        <dbReference type="ChEBI" id="CHEBI:18420"/>
    </cofactor>
</comment>
<dbReference type="GO" id="GO:0003723">
    <property type="term" value="F:RNA binding"/>
    <property type="evidence" value="ECO:0007669"/>
    <property type="project" value="UniProtKB-UniRule"/>
</dbReference>
<keyword evidence="9 14" id="KW-0540">Nuclease</keyword>
<evidence type="ECO:0000256" key="5">
    <source>
        <dbReference type="ARBA" id="ARBA00007383"/>
    </source>
</evidence>
<dbReference type="GO" id="GO:0004523">
    <property type="term" value="F:RNA-DNA hybrid ribonuclease activity"/>
    <property type="evidence" value="ECO:0007669"/>
    <property type="project" value="UniProtKB-UniRule"/>
</dbReference>
<dbReference type="GO" id="GO:0032299">
    <property type="term" value="C:ribonuclease H2 complex"/>
    <property type="evidence" value="ECO:0007669"/>
    <property type="project" value="TreeGrafter"/>
</dbReference>
<dbReference type="InterPro" id="IPR024567">
    <property type="entry name" value="RNase_HII/HIII_dom"/>
</dbReference>
<keyword evidence="13 14" id="KW-0464">Manganese</keyword>
<dbReference type="GO" id="GO:0006298">
    <property type="term" value="P:mismatch repair"/>
    <property type="evidence" value="ECO:0007669"/>
    <property type="project" value="TreeGrafter"/>
</dbReference>
<evidence type="ECO:0000256" key="6">
    <source>
        <dbReference type="ARBA" id="ARBA00012180"/>
    </source>
</evidence>
<dbReference type="HAMAP" id="MF_00052_B">
    <property type="entry name" value="RNase_HII_B"/>
    <property type="match status" value="1"/>
</dbReference>
<evidence type="ECO:0000256" key="11">
    <source>
        <dbReference type="ARBA" id="ARBA00022759"/>
    </source>
</evidence>
<dbReference type="NCBIfam" id="NF000596">
    <property type="entry name" value="PRK00015.1-4"/>
    <property type="match status" value="1"/>
</dbReference>
<evidence type="ECO:0000313" key="19">
    <source>
        <dbReference type="EMBL" id="SFQ59354.1"/>
    </source>
</evidence>
<comment type="catalytic activity">
    <reaction evidence="1 14 15 16">
        <text>Endonucleolytic cleavage to 5'-phosphomonoester.</text>
        <dbReference type="EC" id="3.1.26.4"/>
    </reaction>
</comment>
<dbReference type="NCBIfam" id="NF000595">
    <property type="entry name" value="PRK00015.1-3"/>
    <property type="match status" value="1"/>
</dbReference>
<evidence type="ECO:0000256" key="1">
    <source>
        <dbReference type="ARBA" id="ARBA00000077"/>
    </source>
</evidence>
<keyword evidence="12 14" id="KW-0378">Hydrolase</keyword>